<name>F9DG22_9BACT</name>
<dbReference type="Proteomes" id="UP000004123">
    <property type="component" value="Unassembled WGS sequence"/>
</dbReference>
<dbReference type="HOGENOM" id="CLU_3203622_0_0_10"/>
<accession>F9DG22</accession>
<evidence type="ECO:0000313" key="2">
    <source>
        <dbReference type="Proteomes" id="UP000004123"/>
    </source>
</evidence>
<protein>
    <submittedName>
        <fullName evidence="1">Uncharacterized protein</fullName>
    </submittedName>
</protein>
<dbReference type="EMBL" id="AFPY01000025">
    <property type="protein sequence ID" value="EGQ20887.1"/>
    <property type="molecule type" value="Genomic_DNA"/>
</dbReference>
<reference evidence="1 2" key="1">
    <citation type="submission" date="2011-04" db="EMBL/GenBank/DDBJ databases">
        <authorList>
            <person name="Muzny D."/>
            <person name="Qin X."/>
            <person name="Deng J."/>
            <person name="Jiang H."/>
            <person name="Liu Y."/>
            <person name="Qu J."/>
            <person name="Song X.-Z."/>
            <person name="Zhang L."/>
            <person name="Thornton R."/>
            <person name="Coyle M."/>
            <person name="Francisco L."/>
            <person name="Jackson L."/>
            <person name="Javaid M."/>
            <person name="Korchina V."/>
            <person name="Kovar C."/>
            <person name="Mata R."/>
            <person name="Mathew T."/>
            <person name="Ngo R."/>
            <person name="Nguyen L."/>
            <person name="Nguyen N."/>
            <person name="Okwuonu G."/>
            <person name="Ongeri F."/>
            <person name="Pham C."/>
            <person name="Simmons D."/>
            <person name="Wilczek-Boney K."/>
            <person name="Hale W."/>
            <person name="Jakkamsetti A."/>
            <person name="Pham P."/>
            <person name="Ruth R."/>
            <person name="San Lucas F."/>
            <person name="Warren J."/>
            <person name="Zhang J."/>
            <person name="Zhao Z."/>
            <person name="Zhou C."/>
            <person name="Zhu D."/>
            <person name="Lee S."/>
            <person name="Bess C."/>
            <person name="Blankenburg K."/>
            <person name="Forbes L."/>
            <person name="Fu Q."/>
            <person name="Gubbala S."/>
            <person name="Hirani K."/>
            <person name="Jayaseelan J.C."/>
            <person name="Lara F."/>
            <person name="Munidasa M."/>
            <person name="Palculict T."/>
            <person name="Patil S."/>
            <person name="Pu L.-L."/>
            <person name="Saada N."/>
            <person name="Tang L."/>
            <person name="Weissenberger G."/>
            <person name="Zhu Y."/>
            <person name="Hemphill L."/>
            <person name="Shang Y."/>
            <person name="Youmans B."/>
            <person name="Ayvaz T."/>
            <person name="Ross M."/>
            <person name="Santibanez J."/>
            <person name="Aqrawi P."/>
            <person name="Gross S."/>
            <person name="Joshi V."/>
            <person name="Fowler G."/>
            <person name="Nazareth L."/>
            <person name="Reid J."/>
            <person name="Worley K."/>
            <person name="Petrosino J."/>
            <person name="Highlander S."/>
            <person name="Gibbs R."/>
        </authorList>
    </citation>
    <scope>NUCLEOTIDE SEQUENCE [LARGE SCALE GENOMIC DNA]</scope>
    <source>
        <strain evidence="1 2">ATCC 700821</strain>
    </source>
</reference>
<evidence type="ECO:0000313" key="1">
    <source>
        <dbReference type="EMBL" id="EGQ20887.1"/>
    </source>
</evidence>
<dbReference type="AlphaFoldDB" id="F9DG22"/>
<sequence length="45" mass="5226">MPQYITNYLATYYCAHAYNSTKIETLQNESLPHLHLKKQLSAIIT</sequence>
<gene>
    <name evidence="1" type="ORF">HMPREF9144_0612</name>
</gene>
<proteinExistence type="predicted"/>
<comment type="caution">
    <text evidence="1">The sequence shown here is derived from an EMBL/GenBank/DDBJ whole genome shotgun (WGS) entry which is preliminary data.</text>
</comment>
<organism evidence="1 2">
    <name type="scientific">Prevotella pallens ATCC 700821</name>
    <dbReference type="NCBI Taxonomy" id="997353"/>
    <lineage>
        <taxon>Bacteria</taxon>
        <taxon>Pseudomonadati</taxon>
        <taxon>Bacteroidota</taxon>
        <taxon>Bacteroidia</taxon>
        <taxon>Bacteroidales</taxon>
        <taxon>Prevotellaceae</taxon>
        <taxon>Prevotella</taxon>
    </lineage>
</organism>